<name>A0A6J4SQQ4_9SPHN</name>
<feature type="region of interest" description="Disordered" evidence="3">
    <location>
        <begin position="1"/>
        <end position="23"/>
    </location>
</feature>
<keyword evidence="1" id="KW-0547">Nucleotide-binding</keyword>
<proteinExistence type="predicted"/>
<feature type="compositionally biased region" description="Basic residues" evidence="3">
    <location>
        <begin position="323"/>
        <end position="333"/>
    </location>
</feature>
<dbReference type="EMBL" id="CADCVW010000058">
    <property type="protein sequence ID" value="CAA9502417.1"/>
    <property type="molecule type" value="Genomic_DNA"/>
</dbReference>
<reference evidence="5" key="1">
    <citation type="submission" date="2020-02" db="EMBL/GenBank/DDBJ databases">
        <authorList>
            <person name="Meier V. D."/>
        </authorList>
    </citation>
    <scope>NUCLEOTIDE SEQUENCE</scope>
    <source>
        <strain evidence="5">AVDCRST_MAG39</strain>
    </source>
</reference>
<evidence type="ECO:0000259" key="4">
    <source>
        <dbReference type="Pfam" id="PF17757"/>
    </source>
</evidence>
<evidence type="ECO:0000313" key="5">
    <source>
        <dbReference type="EMBL" id="CAA9502417.1"/>
    </source>
</evidence>
<dbReference type="GO" id="GO:0016887">
    <property type="term" value="F:ATP hydrolysis activity"/>
    <property type="evidence" value="ECO:0007669"/>
    <property type="project" value="InterPro"/>
</dbReference>
<evidence type="ECO:0000256" key="1">
    <source>
        <dbReference type="ARBA" id="ARBA00022741"/>
    </source>
</evidence>
<sequence length="333" mass="35312">MFEDQGIADTAPPEGGAAPAAPERAMAGPVAARLAEALEDGSVVMVAASEARAEAIAGALRTLAPEAEVILFPAPDAIPGDLSLSSPAVAGRRTAALRRLGARGDRRVALVASVEAAAQPVAPPEAYAGTPRAIREGEAIDAEALGAELEALGYHHDDRIDEPGEVAVRGGVIELFPPAHAEPVRIEHHDGWVTSIRAYDPLTQRSDHAEQGVEIEPIAEPPVGADAVSLFAHLADSAIAIDPGSDERRRSLRALFEDARRLSETPSRVHLPLDDAGWTAALRGRARVDVAAAGERPCRRFAEPDREDREALRRSRGLGGGQWRRHLARHPRP</sequence>
<dbReference type="GO" id="GO:0003677">
    <property type="term" value="F:DNA binding"/>
    <property type="evidence" value="ECO:0007669"/>
    <property type="project" value="InterPro"/>
</dbReference>
<organism evidence="5">
    <name type="scientific">uncultured Sphingomonadaceae bacterium</name>
    <dbReference type="NCBI Taxonomy" id="169976"/>
    <lineage>
        <taxon>Bacteria</taxon>
        <taxon>Pseudomonadati</taxon>
        <taxon>Pseudomonadota</taxon>
        <taxon>Alphaproteobacteria</taxon>
        <taxon>Sphingomonadales</taxon>
        <taxon>Sphingomonadaceae</taxon>
        <taxon>environmental samples</taxon>
    </lineage>
</organism>
<accession>A0A6J4SQQ4</accession>
<evidence type="ECO:0000256" key="2">
    <source>
        <dbReference type="ARBA" id="ARBA00022840"/>
    </source>
</evidence>
<dbReference type="InterPro" id="IPR004807">
    <property type="entry name" value="UvrB"/>
</dbReference>
<keyword evidence="2" id="KW-0067">ATP-binding</keyword>
<protein>
    <recommendedName>
        <fullName evidence="4">UvrB interaction domain-containing protein</fullName>
    </recommendedName>
</protein>
<dbReference type="SUPFAM" id="SSF52540">
    <property type="entry name" value="P-loop containing nucleoside triphosphate hydrolases"/>
    <property type="match status" value="1"/>
</dbReference>
<dbReference type="InterPro" id="IPR041471">
    <property type="entry name" value="UvrB_inter"/>
</dbReference>
<dbReference type="GO" id="GO:0006289">
    <property type="term" value="P:nucleotide-excision repair"/>
    <property type="evidence" value="ECO:0007669"/>
    <property type="project" value="InterPro"/>
</dbReference>
<dbReference type="InterPro" id="IPR027417">
    <property type="entry name" value="P-loop_NTPase"/>
</dbReference>
<feature type="domain" description="UvrB interaction" evidence="4">
    <location>
        <begin position="134"/>
        <end position="218"/>
    </location>
</feature>
<dbReference type="Gene3D" id="3.30.2060.10">
    <property type="entry name" value="Penicillin-binding protein 1b domain"/>
    <property type="match status" value="1"/>
</dbReference>
<feature type="compositionally biased region" description="Low complexity" evidence="3">
    <location>
        <begin position="11"/>
        <end position="23"/>
    </location>
</feature>
<dbReference type="PANTHER" id="PTHR24029">
    <property type="entry name" value="UVRABC SYSTEM PROTEIN B"/>
    <property type="match status" value="1"/>
</dbReference>
<dbReference type="PANTHER" id="PTHR24029:SF1">
    <property type="entry name" value="TRANSCRIPTION-REPAIR-COUPLING FACTOR"/>
    <property type="match status" value="1"/>
</dbReference>
<gene>
    <name evidence="5" type="ORF">AVDCRST_MAG39-1452</name>
</gene>
<evidence type="ECO:0000256" key="3">
    <source>
        <dbReference type="SAM" id="MobiDB-lite"/>
    </source>
</evidence>
<dbReference type="GO" id="GO:0009380">
    <property type="term" value="C:excinuclease repair complex"/>
    <property type="evidence" value="ECO:0007669"/>
    <property type="project" value="InterPro"/>
</dbReference>
<feature type="compositionally biased region" description="Basic and acidic residues" evidence="3">
    <location>
        <begin position="301"/>
        <end position="313"/>
    </location>
</feature>
<dbReference type="Pfam" id="PF17757">
    <property type="entry name" value="UvrB_inter"/>
    <property type="match status" value="1"/>
</dbReference>
<dbReference type="AlphaFoldDB" id="A0A6J4SQQ4"/>
<dbReference type="GO" id="GO:0005524">
    <property type="term" value="F:ATP binding"/>
    <property type="evidence" value="ECO:0007669"/>
    <property type="project" value="UniProtKB-KW"/>
</dbReference>
<feature type="non-terminal residue" evidence="5">
    <location>
        <position position="333"/>
    </location>
</feature>
<feature type="region of interest" description="Disordered" evidence="3">
    <location>
        <begin position="301"/>
        <end position="333"/>
    </location>
</feature>